<keyword evidence="15 24" id="KW-1133">Transmembrane helix</keyword>
<feature type="domain" description="Cytochrome c" evidence="25">
    <location>
        <begin position="204"/>
        <end position="285"/>
    </location>
</feature>
<evidence type="ECO:0000256" key="9">
    <source>
        <dbReference type="ARBA" id="ARBA00022660"/>
    </source>
</evidence>
<feature type="binding site" description="covalent" evidence="23">
    <location>
        <position position="217"/>
    </location>
    <ligand>
        <name>heme c</name>
        <dbReference type="ChEBI" id="CHEBI:61717"/>
        <label>2</label>
    </ligand>
</feature>
<keyword evidence="12" id="KW-0677">Repeat</keyword>
<keyword evidence="19 21" id="KW-0472">Membrane</keyword>
<organism evidence="26 27">
    <name type="scientific">Devosia nanyangense</name>
    <dbReference type="NCBI Taxonomy" id="1228055"/>
    <lineage>
        <taxon>Bacteria</taxon>
        <taxon>Pseudomonadati</taxon>
        <taxon>Pseudomonadota</taxon>
        <taxon>Alphaproteobacteria</taxon>
        <taxon>Hyphomicrobiales</taxon>
        <taxon>Devosiaceae</taxon>
        <taxon>Devosia</taxon>
    </lineage>
</organism>
<dbReference type="Pfam" id="PF13442">
    <property type="entry name" value="Cytochrome_CBB3"/>
    <property type="match status" value="1"/>
</dbReference>
<evidence type="ECO:0000259" key="25">
    <source>
        <dbReference type="PROSITE" id="PS51007"/>
    </source>
</evidence>
<comment type="function">
    <text evidence="20">C-type cytochrome. Part of the cbb3-type cytochrome c oxidase complex. FixP subunit is required for transferring electrons from donor cytochrome c via its heme groups to FixO subunit. From there, electrons are shuttled to the catalytic binuclear center of FixN subunit where oxygen reduction takes place. The complex also functions as a proton pump.</text>
</comment>
<evidence type="ECO:0000256" key="22">
    <source>
        <dbReference type="PIRSR" id="PIRSR000006-1"/>
    </source>
</evidence>
<dbReference type="GO" id="GO:1902600">
    <property type="term" value="P:proton transmembrane transport"/>
    <property type="evidence" value="ECO:0007669"/>
    <property type="project" value="UniProtKB-KW"/>
</dbReference>
<keyword evidence="13 21" id="KW-0375">Hydrogen ion transport</keyword>
<evidence type="ECO:0000256" key="24">
    <source>
        <dbReference type="SAM" id="Phobius"/>
    </source>
</evidence>
<keyword evidence="10 24" id="KW-0812">Transmembrane</keyword>
<reference evidence="26" key="1">
    <citation type="submission" date="2020-07" db="EMBL/GenBank/DDBJ databases">
        <title>Huge and variable diversity of episymbiotic CPR bacteria and DPANN archaea in groundwater ecosystems.</title>
        <authorList>
            <person name="He C.Y."/>
            <person name="Keren R."/>
            <person name="Whittaker M."/>
            <person name="Farag I.F."/>
            <person name="Doudna J."/>
            <person name="Cate J.H.D."/>
            <person name="Banfield J.F."/>
        </authorList>
    </citation>
    <scope>NUCLEOTIDE SEQUENCE</scope>
    <source>
        <strain evidence="26">NC_groundwater_1586_Pr3_B-0.1um_66_15</strain>
    </source>
</reference>
<evidence type="ECO:0000256" key="15">
    <source>
        <dbReference type="ARBA" id="ARBA00022989"/>
    </source>
</evidence>
<feature type="binding site" description="axial binding residue" evidence="22">
    <location>
        <position position="221"/>
    </location>
    <ligand>
        <name>heme c</name>
        <dbReference type="ChEBI" id="CHEBI:61717"/>
        <label>2</label>
    </ligand>
    <ligandPart>
        <name>Fe</name>
        <dbReference type="ChEBI" id="CHEBI:18248"/>
    </ligandPart>
</feature>
<dbReference type="PROSITE" id="PS51007">
    <property type="entry name" value="CYTC"/>
    <property type="match status" value="2"/>
</dbReference>
<evidence type="ECO:0000256" key="6">
    <source>
        <dbReference type="ARBA" id="ARBA00022475"/>
    </source>
</evidence>
<evidence type="ECO:0000256" key="18">
    <source>
        <dbReference type="ARBA" id="ARBA00023065"/>
    </source>
</evidence>
<feature type="binding site" description="covalent" evidence="23">
    <location>
        <position position="121"/>
    </location>
    <ligand>
        <name>heme c</name>
        <dbReference type="ChEBI" id="CHEBI:61717"/>
        <label>1</label>
    </ligand>
</feature>
<evidence type="ECO:0000256" key="23">
    <source>
        <dbReference type="PIRSR" id="PIRSR000006-2"/>
    </source>
</evidence>
<dbReference type="GO" id="GO:0016491">
    <property type="term" value="F:oxidoreductase activity"/>
    <property type="evidence" value="ECO:0007669"/>
    <property type="project" value="UniProtKB-KW"/>
</dbReference>
<keyword evidence="17 21" id="KW-0408">Iron</keyword>
<gene>
    <name evidence="26" type="primary">ccoP</name>
    <name evidence="26" type="ORF">HY834_17350</name>
</gene>
<dbReference type="PANTHER" id="PTHR33751">
    <property type="entry name" value="CBB3-TYPE CYTOCHROME C OXIDASE SUBUNIT FIXP"/>
    <property type="match status" value="1"/>
</dbReference>
<comment type="caution">
    <text evidence="26">The sequence shown here is derived from an EMBL/GenBank/DDBJ whole genome shotgun (WGS) entry which is preliminary data.</text>
</comment>
<comment type="cofactor">
    <cofactor evidence="21 23">
        <name>heme c</name>
        <dbReference type="ChEBI" id="CHEBI:61717"/>
    </cofactor>
    <text evidence="21 23">Binds 2 heme C groups per subunit.</text>
</comment>
<accession>A0A933L5T3</accession>
<dbReference type="InterPro" id="IPR009056">
    <property type="entry name" value="Cyt_c-like_dom"/>
</dbReference>
<protein>
    <recommendedName>
        <fullName evidence="21">Cbb3-type cytochrome c oxidase subunit</fullName>
    </recommendedName>
</protein>
<dbReference type="InterPro" id="IPR050597">
    <property type="entry name" value="Cytochrome_c_Oxidase_Subunit"/>
</dbReference>
<dbReference type="Pfam" id="PF00034">
    <property type="entry name" value="Cytochrom_C"/>
    <property type="match status" value="1"/>
</dbReference>
<keyword evidence="18 21" id="KW-0406">Ion transport</keyword>
<evidence type="ECO:0000256" key="21">
    <source>
        <dbReference type="PIRNR" id="PIRNR000006"/>
    </source>
</evidence>
<feature type="binding site" description="covalent" evidence="23">
    <location>
        <position position="124"/>
    </location>
    <ligand>
        <name>heme c</name>
        <dbReference type="ChEBI" id="CHEBI:61717"/>
        <label>1</label>
    </ligand>
</feature>
<dbReference type="Gene3D" id="6.10.280.130">
    <property type="match status" value="1"/>
</dbReference>
<evidence type="ECO:0000313" key="26">
    <source>
        <dbReference type="EMBL" id="MBI4923508.1"/>
    </source>
</evidence>
<evidence type="ECO:0000256" key="17">
    <source>
        <dbReference type="ARBA" id="ARBA00023004"/>
    </source>
</evidence>
<feature type="binding site" description="axial binding residue" evidence="22">
    <location>
        <position position="173"/>
    </location>
    <ligand>
        <name>heme c</name>
        <dbReference type="ChEBI" id="CHEBI:61717"/>
        <label>2</label>
    </ligand>
    <ligandPart>
        <name>Fe</name>
        <dbReference type="ChEBI" id="CHEBI:18248"/>
    </ligandPart>
</feature>
<evidence type="ECO:0000256" key="16">
    <source>
        <dbReference type="ARBA" id="ARBA00023002"/>
    </source>
</evidence>
<dbReference type="NCBIfam" id="TIGR00782">
    <property type="entry name" value="ccoP"/>
    <property type="match status" value="1"/>
</dbReference>
<dbReference type="InterPro" id="IPR008168">
    <property type="entry name" value="Cyt_C_IC"/>
</dbReference>
<dbReference type="SUPFAM" id="SSF46626">
    <property type="entry name" value="Cytochrome c"/>
    <property type="match status" value="2"/>
</dbReference>
<proteinExistence type="inferred from homology"/>
<dbReference type="InterPro" id="IPR004678">
    <property type="entry name" value="Cyt_c_oxidase_cbb3_su3"/>
</dbReference>
<evidence type="ECO:0000256" key="13">
    <source>
        <dbReference type="ARBA" id="ARBA00022781"/>
    </source>
</evidence>
<dbReference type="PRINTS" id="PR00605">
    <property type="entry name" value="CYTCHROMECIC"/>
</dbReference>
<keyword evidence="8 21" id="KW-0349">Heme</keyword>
<sequence>MANHEVDDITGVETTGHEWDGIKELNNPLPRWWLWTFYGCIAVGLGISVLYPAWPLFGGPTPGVLGYSTRTELSNDLAAAQLAQAGLIAKVAATPVADILIDADLNRYATAGGASAFKVHCIQCHGTGAEGGVGYPNLNDDEWIWGGTIDEVYATITHGARDPGDPDTHYNIMPNFGADAILEAPQIATVATYVASLSGLEGGVNTPEGAQIFADNCAACHGDDAKGKPELGGPDLTDQIWLYNGSLDSIVAQLGKPRHGTMPAWGVRLGDTTVKELAVYVHGLGGGR</sequence>
<dbReference type="GO" id="GO:0020037">
    <property type="term" value="F:heme binding"/>
    <property type="evidence" value="ECO:0007669"/>
    <property type="project" value="InterPro"/>
</dbReference>
<comment type="subcellular location">
    <subcellularLocation>
        <location evidence="1 21">Cell inner membrane</location>
    </subcellularLocation>
</comment>
<dbReference type="PANTHER" id="PTHR33751:SF1">
    <property type="entry name" value="CBB3-TYPE CYTOCHROME C OXIDASE SUBUNIT FIXP"/>
    <property type="match status" value="1"/>
</dbReference>
<keyword evidence="7 21" id="KW-0997">Cell inner membrane</keyword>
<feature type="binding site" description="covalent" evidence="23">
    <location>
        <position position="220"/>
    </location>
    <ligand>
        <name>heme c</name>
        <dbReference type="ChEBI" id="CHEBI:61717"/>
        <label>2</label>
    </ligand>
</feature>
<comment type="pathway">
    <text evidence="2 21">Energy metabolism; oxidative phosphorylation.</text>
</comment>
<evidence type="ECO:0000313" key="27">
    <source>
        <dbReference type="Proteomes" id="UP000782610"/>
    </source>
</evidence>
<comment type="subunit">
    <text evidence="4">Component of the cbb3-type cytochrome c oxidase at least composed of FixN, FixO, FixQ and FixP.</text>
</comment>
<dbReference type="Gene3D" id="1.10.760.10">
    <property type="entry name" value="Cytochrome c-like domain"/>
    <property type="match status" value="2"/>
</dbReference>
<feature type="transmembrane region" description="Helical" evidence="24">
    <location>
        <begin position="32"/>
        <end position="54"/>
    </location>
</feature>
<keyword evidence="5 21" id="KW-0813">Transport</keyword>
<keyword evidence="9 21" id="KW-0679">Respiratory chain</keyword>
<dbReference type="InterPro" id="IPR038414">
    <property type="entry name" value="CcoP_N_sf"/>
</dbReference>
<dbReference type="GO" id="GO:0005506">
    <property type="term" value="F:iron ion binding"/>
    <property type="evidence" value="ECO:0007669"/>
    <property type="project" value="InterPro"/>
</dbReference>
<dbReference type="EMBL" id="JACRAF010000057">
    <property type="protein sequence ID" value="MBI4923508.1"/>
    <property type="molecule type" value="Genomic_DNA"/>
</dbReference>
<evidence type="ECO:0000256" key="11">
    <source>
        <dbReference type="ARBA" id="ARBA00022723"/>
    </source>
</evidence>
<evidence type="ECO:0000256" key="19">
    <source>
        <dbReference type="ARBA" id="ARBA00023136"/>
    </source>
</evidence>
<evidence type="ECO:0000256" key="8">
    <source>
        <dbReference type="ARBA" id="ARBA00022617"/>
    </source>
</evidence>
<dbReference type="Pfam" id="PF14715">
    <property type="entry name" value="FixP_N"/>
    <property type="match status" value="1"/>
</dbReference>
<evidence type="ECO:0000256" key="5">
    <source>
        <dbReference type="ARBA" id="ARBA00022448"/>
    </source>
</evidence>
<evidence type="ECO:0000256" key="10">
    <source>
        <dbReference type="ARBA" id="ARBA00022692"/>
    </source>
</evidence>
<name>A0A933L5T3_9HYPH</name>
<evidence type="ECO:0000256" key="2">
    <source>
        <dbReference type="ARBA" id="ARBA00004673"/>
    </source>
</evidence>
<keyword evidence="16 21" id="KW-0560">Oxidoreductase</keyword>
<evidence type="ECO:0000256" key="3">
    <source>
        <dbReference type="ARBA" id="ARBA00006113"/>
    </source>
</evidence>
<dbReference type="PIRSF" id="PIRSF000006">
    <property type="entry name" value="Cbb3-Cox_fixP"/>
    <property type="match status" value="1"/>
</dbReference>
<dbReference type="GO" id="GO:0009055">
    <property type="term" value="F:electron transfer activity"/>
    <property type="evidence" value="ECO:0007669"/>
    <property type="project" value="InterPro"/>
</dbReference>
<dbReference type="GO" id="GO:0005886">
    <property type="term" value="C:plasma membrane"/>
    <property type="evidence" value="ECO:0007669"/>
    <property type="project" value="UniProtKB-SubCell"/>
</dbReference>
<evidence type="ECO:0000256" key="20">
    <source>
        <dbReference type="ARBA" id="ARBA00025525"/>
    </source>
</evidence>
<evidence type="ECO:0000256" key="4">
    <source>
        <dbReference type="ARBA" id="ARBA00011203"/>
    </source>
</evidence>
<feature type="binding site" description="axial binding residue" evidence="22">
    <location>
        <position position="125"/>
    </location>
    <ligand>
        <name>heme c</name>
        <dbReference type="ChEBI" id="CHEBI:61717"/>
        <label>1</label>
    </ligand>
    <ligandPart>
        <name>Fe</name>
        <dbReference type="ChEBI" id="CHEBI:18248"/>
    </ligandPart>
</feature>
<comment type="similarity">
    <text evidence="3 21">Belongs to the CcoP / FixP family.</text>
</comment>
<evidence type="ECO:0000256" key="1">
    <source>
        <dbReference type="ARBA" id="ARBA00004533"/>
    </source>
</evidence>
<evidence type="ECO:0000256" key="14">
    <source>
        <dbReference type="ARBA" id="ARBA00022982"/>
    </source>
</evidence>
<dbReference type="Proteomes" id="UP000782610">
    <property type="component" value="Unassembled WGS sequence"/>
</dbReference>
<keyword evidence="14 21" id="KW-0249">Electron transport</keyword>
<feature type="domain" description="Cytochrome c" evidence="25">
    <location>
        <begin position="108"/>
        <end position="198"/>
    </location>
</feature>
<evidence type="ECO:0000256" key="12">
    <source>
        <dbReference type="ARBA" id="ARBA00022737"/>
    </source>
</evidence>
<keyword evidence="6 21" id="KW-1003">Cell membrane</keyword>
<feature type="binding site" description="axial binding residue" evidence="22">
    <location>
        <position position="262"/>
    </location>
    <ligand>
        <name>heme c</name>
        <dbReference type="ChEBI" id="CHEBI:61717"/>
        <label>1</label>
    </ligand>
    <ligandPart>
        <name>Fe</name>
        <dbReference type="ChEBI" id="CHEBI:18248"/>
    </ligandPart>
</feature>
<dbReference type="InterPro" id="IPR036909">
    <property type="entry name" value="Cyt_c-like_dom_sf"/>
</dbReference>
<dbReference type="AlphaFoldDB" id="A0A933L5T3"/>
<dbReference type="InterPro" id="IPR032858">
    <property type="entry name" value="CcoP_N"/>
</dbReference>
<evidence type="ECO:0000256" key="7">
    <source>
        <dbReference type="ARBA" id="ARBA00022519"/>
    </source>
</evidence>
<keyword evidence="11 21" id="KW-0479">Metal-binding</keyword>